<comment type="caution">
    <text evidence="2">The sequence shown here is derived from an EMBL/GenBank/DDBJ whole genome shotgun (WGS) entry which is preliminary data.</text>
</comment>
<dbReference type="Proteomes" id="UP001430193">
    <property type="component" value="Unassembled WGS sequence"/>
</dbReference>
<sequence length="126" mass="14477">MLLETLRVLEISLHDPHVRSNQARLEALLHPAFRELGRSGMQYSLEDIVAHVVNEGVQPVIWSQDFELEQLAPDVALLIYRSAHVAALDQLECYTNRASLWQHTEDGWKMRFHQGTPTSAFDKRDT</sequence>
<dbReference type="EMBL" id="JADIKF010000038">
    <property type="protein sequence ID" value="MBM7129564.1"/>
    <property type="molecule type" value="Genomic_DNA"/>
</dbReference>
<evidence type="ECO:0000313" key="2">
    <source>
        <dbReference type="EMBL" id="MBM7129564.1"/>
    </source>
</evidence>
<evidence type="ECO:0000259" key="1">
    <source>
        <dbReference type="Pfam" id="PF14534"/>
    </source>
</evidence>
<dbReference type="InterPro" id="IPR032710">
    <property type="entry name" value="NTF2-like_dom_sf"/>
</dbReference>
<proteinExistence type="predicted"/>
<dbReference type="SUPFAM" id="SSF54427">
    <property type="entry name" value="NTF2-like"/>
    <property type="match status" value="1"/>
</dbReference>
<protein>
    <submittedName>
        <fullName evidence="2">DUF4440 domain-containing protein</fullName>
    </submittedName>
</protein>
<accession>A0ABS2KEG7</accession>
<reference evidence="2" key="1">
    <citation type="submission" date="2020-10" db="EMBL/GenBank/DDBJ databases">
        <title>Phylogeny of dyella-like bacteria.</title>
        <authorList>
            <person name="Fu J."/>
        </authorList>
    </citation>
    <scope>NUCLEOTIDE SEQUENCE</scope>
    <source>
        <strain evidence="2">DHON07</strain>
    </source>
</reference>
<dbReference type="Pfam" id="PF14534">
    <property type="entry name" value="DUF4440"/>
    <property type="match status" value="1"/>
</dbReference>
<feature type="domain" description="DUF4440" evidence="1">
    <location>
        <begin position="9"/>
        <end position="110"/>
    </location>
</feature>
<name>A0ABS2KEG7_9GAMM</name>
<dbReference type="Gene3D" id="3.10.450.50">
    <property type="match status" value="1"/>
</dbReference>
<dbReference type="InterPro" id="IPR027843">
    <property type="entry name" value="DUF4440"/>
</dbReference>
<gene>
    <name evidence="2" type="ORF">ISS99_08510</name>
</gene>
<organism evidence="2 3">
    <name type="scientific">Dyella mobilis</name>
    <dbReference type="NCBI Taxonomy" id="1849582"/>
    <lineage>
        <taxon>Bacteria</taxon>
        <taxon>Pseudomonadati</taxon>
        <taxon>Pseudomonadota</taxon>
        <taxon>Gammaproteobacteria</taxon>
        <taxon>Lysobacterales</taxon>
        <taxon>Rhodanobacteraceae</taxon>
        <taxon>Dyella</taxon>
    </lineage>
</organism>
<keyword evidence="3" id="KW-1185">Reference proteome</keyword>
<evidence type="ECO:0000313" key="3">
    <source>
        <dbReference type="Proteomes" id="UP001430193"/>
    </source>
</evidence>
<dbReference type="RefSeq" id="WP_204631182.1">
    <property type="nucleotide sequence ID" value="NZ_BSOC01000003.1"/>
</dbReference>